<dbReference type="EMBL" id="JAFBDQ010000012">
    <property type="protein sequence ID" value="MBM7557407.1"/>
    <property type="molecule type" value="Genomic_DNA"/>
</dbReference>
<keyword evidence="3" id="KW-1185">Reference proteome</keyword>
<evidence type="ECO:0000313" key="3">
    <source>
        <dbReference type="Proteomes" id="UP000774000"/>
    </source>
</evidence>
<comment type="caution">
    <text evidence="2">The sequence shown here is derived from an EMBL/GenBank/DDBJ whole genome shotgun (WGS) entry which is preliminary data.</text>
</comment>
<feature type="transmembrane region" description="Helical" evidence="1">
    <location>
        <begin position="12"/>
        <end position="29"/>
    </location>
</feature>
<evidence type="ECO:0000313" key="2">
    <source>
        <dbReference type="EMBL" id="MBM7557407.1"/>
    </source>
</evidence>
<dbReference type="AlphaFoldDB" id="A0A939BPS2"/>
<keyword evidence="2" id="KW-0282">Flagellum</keyword>
<reference evidence="2" key="1">
    <citation type="submission" date="2021-01" db="EMBL/GenBank/DDBJ databases">
        <title>Genomic Encyclopedia of Type Strains, Phase IV (KMG-IV): sequencing the most valuable type-strain genomes for metagenomic binning, comparative biology and taxonomic classification.</title>
        <authorList>
            <person name="Goeker M."/>
        </authorList>
    </citation>
    <scope>NUCLEOTIDE SEQUENCE</scope>
    <source>
        <strain evidence="2">DSM 23230</strain>
    </source>
</reference>
<keyword evidence="2" id="KW-0969">Cilium</keyword>
<protein>
    <submittedName>
        <fullName evidence="2">Flagellar basal body-associated protein FliL</fullName>
    </submittedName>
</protein>
<sequence length="31" mass="3622">MDYSYEDHGGGNIMWIFLILILVLFTGGMEW</sequence>
<keyword evidence="1" id="KW-1133">Transmembrane helix</keyword>
<evidence type="ECO:0000256" key="1">
    <source>
        <dbReference type="SAM" id="Phobius"/>
    </source>
</evidence>
<keyword evidence="1" id="KW-0472">Membrane</keyword>
<dbReference type="Proteomes" id="UP000774000">
    <property type="component" value="Unassembled WGS sequence"/>
</dbReference>
<accession>A0A939BPS2</accession>
<keyword evidence="2" id="KW-0966">Cell projection</keyword>
<organism evidence="2 3">
    <name type="scientific">Halanaerobacter jeridensis</name>
    <dbReference type="NCBI Taxonomy" id="706427"/>
    <lineage>
        <taxon>Bacteria</taxon>
        <taxon>Bacillati</taxon>
        <taxon>Bacillota</taxon>
        <taxon>Clostridia</taxon>
        <taxon>Halanaerobiales</taxon>
        <taxon>Halobacteroidaceae</taxon>
        <taxon>Halanaerobacter</taxon>
    </lineage>
</organism>
<name>A0A939BPS2_9FIRM</name>
<gene>
    <name evidence="2" type="ORF">JOC47_002273</name>
</gene>
<proteinExistence type="predicted"/>
<keyword evidence="1" id="KW-0812">Transmembrane</keyword>